<organism evidence="3 4">
    <name type="scientific">Vanessa tameamea</name>
    <name type="common">Kamehameha butterfly</name>
    <dbReference type="NCBI Taxonomy" id="334116"/>
    <lineage>
        <taxon>Eukaryota</taxon>
        <taxon>Metazoa</taxon>
        <taxon>Ecdysozoa</taxon>
        <taxon>Arthropoda</taxon>
        <taxon>Hexapoda</taxon>
        <taxon>Insecta</taxon>
        <taxon>Pterygota</taxon>
        <taxon>Neoptera</taxon>
        <taxon>Endopterygota</taxon>
        <taxon>Lepidoptera</taxon>
        <taxon>Glossata</taxon>
        <taxon>Ditrysia</taxon>
        <taxon>Papilionoidea</taxon>
        <taxon>Nymphalidae</taxon>
        <taxon>Nymphalinae</taxon>
        <taxon>Vanessa</taxon>
    </lineage>
</organism>
<evidence type="ECO:0000313" key="4">
    <source>
        <dbReference type="RefSeq" id="XP_064072846.1"/>
    </source>
</evidence>
<keyword evidence="1" id="KW-0175">Coiled coil</keyword>
<dbReference type="Proteomes" id="UP001652626">
    <property type="component" value="Chromosome 13"/>
</dbReference>
<reference evidence="4" key="1">
    <citation type="submission" date="2025-08" db="UniProtKB">
        <authorList>
            <consortium name="RefSeq"/>
        </authorList>
    </citation>
    <scope>IDENTIFICATION</scope>
    <source>
        <tissue evidence="4">Whole body</tissue>
    </source>
</reference>
<gene>
    <name evidence="4" type="primary">LOC113393752</name>
</gene>
<keyword evidence="2" id="KW-1133">Transmembrane helix</keyword>
<keyword evidence="2" id="KW-0812">Transmembrane</keyword>
<evidence type="ECO:0000256" key="2">
    <source>
        <dbReference type="SAM" id="Phobius"/>
    </source>
</evidence>
<feature type="coiled-coil region" evidence="1">
    <location>
        <begin position="193"/>
        <end position="234"/>
    </location>
</feature>
<keyword evidence="2" id="KW-0472">Membrane</keyword>
<feature type="transmembrane region" description="Helical" evidence="2">
    <location>
        <begin position="668"/>
        <end position="687"/>
    </location>
</feature>
<evidence type="ECO:0000313" key="3">
    <source>
        <dbReference type="Proteomes" id="UP001652626"/>
    </source>
</evidence>
<proteinExistence type="predicted"/>
<keyword evidence="3" id="KW-1185">Reference proteome</keyword>
<protein>
    <submittedName>
        <fullName evidence="4">Uncharacterized protein LOC113393752</fullName>
    </submittedName>
</protein>
<evidence type="ECO:0000256" key="1">
    <source>
        <dbReference type="SAM" id="Coils"/>
    </source>
</evidence>
<accession>A0ABM4ANH8</accession>
<name>A0ABM4ANH8_VANTA</name>
<feature type="coiled-coil region" evidence="1">
    <location>
        <begin position="116"/>
        <end position="168"/>
    </location>
</feature>
<dbReference type="GeneID" id="113393752"/>
<dbReference type="RefSeq" id="XP_064072846.1">
    <property type="nucleotide sequence ID" value="XM_064216776.1"/>
</dbReference>
<sequence length="723" mass="83198">MSLDGDRSTDEYIVTALQIFHYCGANSTNTLRVDDLIDKFAPFVKTNKAEYSYLRSLLDPDQSNPEITVSMLASTLNKYSENQKVKVDLDESFNLKSEQGPHDSDSGISTDGFQLLEELQCELREKSHLAHQLRTQLEYSDRHHEEALAALSAERDTLRAHLNMLRDESSALGAVRRDYEEACERLCGAERALGDARRDLDAARRAARGLAERLALLETEKQTLQELLSKSKEECHRINDMYASRQSTLLVENETLRTEHAHLTARLQDQDEFIQHIIKEKDLLEMELKDMLNKSNQTHLRLDRSIDVSYTEDQMLTALDTLNADSRFTQEGRLLDEESFVKALREDQGRVTNMSLFDEIRLSFCNMSRHNLNDLNSTQPSDKQSEHDNSLITAATQTENELYSLDKKDDICICKRETYDDYNPLRNSTTQTDERECYSYNKDDICSNDDNIKCRINYDVSFNTSSCQTIDFPLSESYVYIHKKQYKNIETQDKMTNTSCQLLEVFKDIEVMNFGTQTDAIEIQPYVNNNNDPLCIECHKCVECDRLNKYITKLEKELKHAHYTTKEMQIEFDKYEINLNRLKRYVDEGNEDNRYLKTVVDSLTAKLDTLEGTCAGQGDRMENSVGIQTESEQSSVSTQADIPCTDCTSRLIPHRGLGRYFWEPLKCAFQLLAALCFVCALCALCGVSRARRACREPLPWRWLQPHDLLDLLLSVEYVADVPM</sequence>